<dbReference type="AlphaFoldDB" id="A0A292Q1W1"/>
<dbReference type="PANTHER" id="PTHR46689:SF2">
    <property type="entry name" value="WW DOMAIN PROTEIN (AFU_ORTHOLOGUE AFUA_6G06520)"/>
    <property type="match status" value="1"/>
</dbReference>
<dbReference type="CDD" id="cd07389">
    <property type="entry name" value="MPP_PhoD"/>
    <property type="match status" value="1"/>
</dbReference>
<dbReference type="Pfam" id="PF00397">
    <property type="entry name" value="WW"/>
    <property type="match status" value="1"/>
</dbReference>
<dbReference type="Gene3D" id="2.20.70.10">
    <property type="match status" value="1"/>
</dbReference>
<accession>A0A292Q1W1</accession>
<sequence length="1232" mass="134373">MASGRPRRGNTGDELFLNSPSSSTEVPVQPLRIQKRVGSPSDISQGMAPPPPQNSFLAQPAQRRPTFPNAVGSASGSPNLPYPDRPAAERIIGQQQQQFQHGDLPYPDRERNNHSRQDSFTAPLPERASTPQSAASAGAPQPTRHVSVAHADAYPTPPPFKPREGRPQRLPRQNSRPESPTPHPHPEGGGGPPSPDPILNPFPQFHQQYWPPPSRMTSTSTTAARRGSPPPPETPASAAAAEQPLVTFPANVATQRRGGARGRSNTGQSRTPPQAQAVIPPAQPQQAPVEAPVEAPPRPWTPTEAPGSYPHGPPTVWQGTGGQEVPAQTGGGGRPNPPQNPVSVNTQAQQALEQDFQRMNMSASPPPSYASLSHAGSGSSNGTAQGYPNEKHTVVVGAAVPRELPHNNHTAHPAFHNDPPQEQLQQAPQPPVQSQPQQPPQQPPQQQEQQRQQPPQPHPQEHSQSPHPSFPQEQPHFTPPPGVGPSSPPPLPEGWMAHLDPNSGQYYYIHIPTSRTQWEPPLPEPAFNPPSVASPALSTSAYSNIAPLASPGFAPPMTFTDPSMSGITSPPPLVHSNSFPIQPPVPQLPLAGIALYNVAPANGEYFGPYLRYTNMDIERGIWLGSIMIITANPQPPTVHLHQSVDLSPNPRQLKANPIHTHKTYTFYRYDIDIQMADVGAKWTYAITSHLGCTRYEFLVAGRAERNWRFIAHSCNDFSLSVKAEERTKLGGVGFMWKDVMQKHIETGGFHAQLPGGDQIYADRLWREIPLLKEWLEIKGKENRKAAPWTAAHEEEVTHAYFHYYSAHFDQPHLKEAWAQIPHLCQIDDHDIFDGFGSYPEYMQFSSMFKNIGRVAVHWYLLFQHHTTLDILNASPDDRDLFTVTGTGWHFVKYLGPAIAVVGIDCRSERNPQQVMAGPTYQGIFPRIATLPPSVQHCILMVSVPVIYPRLDTAESVVNTVATGKKAVTGTYNLLGKVVGSAAGIVGGKEVVGSGFQSVKKAFGKSGLMSSVVSVFGEVDLLDDLRDHWTHESKDLERTYLIRTLQGISHSRGLRMTFLSGDVHCCGAGLVHDPTKPQDHKTMHDSTPFSPPSSSLSVTNPLRRYQIIASGIVNSPLPNVVLKILHNNKPLYVPQNGMRSTGAPSDTKEDMLEIFQTDVNGQFRELKKLMARRNYAIFCAFDPQSAAGSPVGATSAQGGSLSLAVDFIVQGEGVYSNTAKYGPVVVPRVEFGH</sequence>
<feature type="compositionally biased region" description="Low complexity" evidence="1">
    <location>
        <begin position="462"/>
        <end position="476"/>
    </location>
</feature>
<evidence type="ECO:0000259" key="2">
    <source>
        <dbReference type="PROSITE" id="PS50020"/>
    </source>
</evidence>
<feature type="compositionally biased region" description="Low complexity" evidence="1">
    <location>
        <begin position="128"/>
        <end position="143"/>
    </location>
</feature>
<dbReference type="Proteomes" id="UP001412239">
    <property type="component" value="Unassembled WGS sequence"/>
</dbReference>
<feature type="domain" description="WW" evidence="2">
    <location>
        <begin position="489"/>
        <end position="523"/>
    </location>
</feature>
<dbReference type="EMBL" id="LN890967">
    <property type="protein sequence ID" value="CUS13796.1"/>
    <property type="molecule type" value="Genomic_DNA"/>
</dbReference>
<feature type="compositionally biased region" description="Basic and acidic residues" evidence="1">
    <location>
        <begin position="106"/>
        <end position="117"/>
    </location>
</feature>
<organism evidence="3 4">
    <name type="scientific">Tuber aestivum</name>
    <name type="common">summer truffle</name>
    <dbReference type="NCBI Taxonomy" id="59557"/>
    <lineage>
        <taxon>Eukaryota</taxon>
        <taxon>Fungi</taxon>
        <taxon>Dikarya</taxon>
        <taxon>Ascomycota</taxon>
        <taxon>Pezizomycotina</taxon>
        <taxon>Pezizomycetes</taxon>
        <taxon>Pezizales</taxon>
        <taxon>Tuberaceae</taxon>
        <taxon>Tuber</taxon>
    </lineage>
</organism>
<dbReference type="SMART" id="SM00456">
    <property type="entry name" value="WW"/>
    <property type="match status" value="1"/>
</dbReference>
<feature type="region of interest" description="Disordered" evidence="1">
    <location>
        <begin position="1075"/>
        <end position="1096"/>
    </location>
</feature>
<dbReference type="CDD" id="cd00201">
    <property type="entry name" value="WW"/>
    <property type="match status" value="1"/>
</dbReference>
<dbReference type="PANTHER" id="PTHR46689">
    <property type="entry name" value="MEMBRANE PROTEIN, PUTATIVE-RELATED"/>
    <property type="match status" value="1"/>
</dbReference>
<dbReference type="InterPro" id="IPR038607">
    <property type="entry name" value="PhoD-like_sf"/>
</dbReference>
<protein>
    <recommendedName>
        <fullName evidence="2">WW domain-containing protein</fullName>
    </recommendedName>
</protein>
<dbReference type="GO" id="GO:0016020">
    <property type="term" value="C:membrane"/>
    <property type="evidence" value="ECO:0007669"/>
    <property type="project" value="TreeGrafter"/>
</dbReference>
<keyword evidence="4" id="KW-1185">Reference proteome</keyword>
<dbReference type="InterPro" id="IPR036020">
    <property type="entry name" value="WW_dom_sf"/>
</dbReference>
<dbReference type="SUPFAM" id="SSF51045">
    <property type="entry name" value="WW domain"/>
    <property type="match status" value="1"/>
</dbReference>
<dbReference type="Gene3D" id="3.60.21.70">
    <property type="entry name" value="PhoD-like phosphatase"/>
    <property type="match status" value="1"/>
</dbReference>
<gene>
    <name evidence="3" type="ORF">GSTUAT00002157001</name>
</gene>
<feature type="compositionally biased region" description="Pro residues" evidence="1">
    <location>
        <begin position="477"/>
        <end position="492"/>
    </location>
</feature>
<feature type="compositionally biased region" description="Low complexity" evidence="1">
    <location>
        <begin position="1085"/>
        <end position="1096"/>
    </location>
</feature>
<evidence type="ECO:0000313" key="4">
    <source>
        <dbReference type="Proteomes" id="UP001412239"/>
    </source>
</evidence>
<feature type="compositionally biased region" description="Low complexity" evidence="1">
    <location>
        <begin position="444"/>
        <end position="453"/>
    </location>
</feature>
<dbReference type="PROSITE" id="PS50020">
    <property type="entry name" value="WW_DOMAIN_2"/>
    <property type="match status" value="1"/>
</dbReference>
<evidence type="ECO:0000256" key="1">
    <source>
        <dbReference type="SAM" id="MobiDB-lite"/>
    </source>
</evidence>
<dbReference type="InterPro" id="IPR001202">
    <property type="entry name" value="WW_dom"/>
</dbReference>
<feature type="compositionally biased region" description="Polar residues" evidence="1">
    <location>
        <begin position="342"/>
        <end position="361"/>
    </location>
</feature>
<feature type="compositionally biased region" description="Low complexity" evidence="1">
    <location>
        <begin position="272"/>
        <end position="293"/>
    </location>
</feature>
<dbReference type="InterPro" id="IPR043904">
    <property type="entry name" value="PhoD_2-like"/>
</dbReference>
<feature type="compositionally biased region" description="Polar residues" evidence="1">
    <location>
        <begin position="376"/>
        <end position="386"/>
    </location>
</feature>
<name>A0A292Q1W1_9PEZI</name>
<feature type="compositionally biased region" description="Pro residues" evidence="1">
    <location>
        <begin position="428"/>
        <end position="443"/>
    </location>
</feature>
<dbReference type="Pfam" id="PF19050">
    <property type="entry name" value="PhoD_2"/>
    <property type="match status" value="1"/>
</dbReference>
<feature type="compositionally biased region" description="Low complexity" evidence="1">
    <location>
        <begin position="215"/>
        <end position="227"/>
    </location>
</feature>
<reference evidence="3" key="1">
    <citation type="submission" date="2015-10" db="EMBL/GenBank/DDBJ databases">
        <authorList>
            <person name="Regsiter A."/>
            <person name="william w."/>
        </authorList>
    </citation>
    <scope>NUCLEOTIDE SEQUENCE</scope>
    <source>
        <strain evidence="3">Montdore</strain>
    </source>
</reference>
<dbReference type="InterPro" id="IPR018946">
    <property type="entry name" value="PhoD-like_MPP"/>
</dbReference>
<evidence type="ECO:0000313" key="3">
    <source>
        <dbReference type="EMBL" id="CUS13796.1"/>
    </source>
</evidence>
<proteinExistence type="predicted"/>
<feature type="region of interest" description="Disordered" evidence="1">
    <location>
        <begin position="1"/>
        <end position="497"/>
    </location>
</feature>
<dbReference type="PROSITE" id="PS01159">
    <property type="entry name" value="WW_DOMAIN_1"/>
    <property type="match status" value="1"/>
</dbReference>